<dbReference type="PANTHER" id="PTHR22893:SF91">
    <property type="entry name" value="NADPH DEHYDROGENASE 2-RELATED"/>
    <property type="match status" value="1"/>
</dbReference>
<evidence type="ECO:0000259" key="1">
    <source>
        <dbReference type="Pfam" id="PF00724"/>
    </source>
</evidence>
<accession>A0A6G0XEG6</accession>
<dbReference type="Gene3D" id="3.20.20.70">
    <property type="entry name" value="Aldolase class I"/>
    <property type="match status" value="1"/>
</dbReference>
<comment type="caution">
    <text evidence="2">The sequence shown here is derived from an EMBL/GenBank/DDBJ whole genome shotgun (WGS) entry which is preliminary data.</text>
</comment>
<organism evidence="2 3">
    <name type="scientific">Aphanomyces euteiches</name>
    <dbReference type="NCBI Taxonomy" id="100861"/>
    <lineage>
        <taxon>Eukaryota</taxon>
        <taxon>Sar</taxon>
        <taxon>Stramenopiles</taxon>
        <taxon>Oomycota</taxon>
        <taxon>Saprolegniomycetes</taxon>
        <taxon>Saprolegniales</taxon>
        <taxon>Verrucalvaceae</taxon>
        <taxon>Aphanomyces</taxon>
    </lineage>
</organism>
<reference evidence="2 3" key="1">
    <citation type="submission" date="2019-07" db="EMBL/GenBank/DDBJ databases">
        <title>Genomics analysis of Aphanomyces spp. identifies a new class of oomycete effector associated with host adaptation.</title>
        <authorList>
            <person name="Gaulin E."/>
        </authorList>
    </citation>
    <scope>NUCLEOTIDE SEQUENCE [LARGE SCALE GENOMIC DNA]</scope>
    <source>
        <strain evidence="2 3">ATCC 201684</strain>
    </source>
</reference>
<dbReference type="CDD" id="cd02933">
    <property type="entry name" value="OYE_like_FMN"/>
    <property type="match status" value="1"/>
</dbReference>
<dbReference type="InterPro" id="IPR013785">
    <property type="entry name" value="Aldolase_TIM"/>
</dbReference>
<feature type="domain" description="NADH:flavin oxidoreductase/NADH oxidase N-terminal" evidence="1">
    <location>
        <begin position="40"/>
        <end position="305"/>
    </location>
</feature>
<dbReference type="GO" id="GO:0016491">
    <property type="term" value="F:oxidoreductase activity"/>
    <property type="evidence" value="ECO:0007669"/>
    <property type="project" value="InterPro"/>
</dbReference>
<evidence type="ECO:0000313" key="2">
    <source>
        <dbReference type="EMBL" id="KAF0738558.1"/>
    </source>
</evidence>
<dbReference type="VEuPathDB" id="FungiDB:AeMF1_008293"/>
<dbReference type="GO" id="GO:0010181">
    <property type="term" value="F:FMN binding"/>
    <property type="evidence" value="ECO:0007669"/>
    <property type="project" value="InterPro"/>
</dbReference>
<gene>
    <name evidence="2" type="ORF">Ae201684_005609</name>
</gene>
<dbReference type="Proteomes" id="UP000481153">
    <property type="component" value="Unassembled WGS sequence"/>
</dbReference>
<dbReference type="PANTHER" id="PTHR22893">
    <property type="entry name" value="NADH OXIDOREDUCTASE-RELATED"/>
    <property type="match status" value="1"/>
</dbReference>
<dbReference type="InterPro" id="IPR045247">
    <property type="entry name" value="Oye-like"/>
</dbReference>
<sequence length="381" mass="42132">MNARWINETPLRQLTIHFEFPVHNQQHQQRNGPQQPPHAQVGSLQLNNRVIMPPLTRIRAGPSHLPNDLMKEYYAQRASAGLIIAESAMIEPNLSCSYGEPGVYTDEQLAKWKEITDAVHAKGGKIFVQIYHGGRAAHPFFNNGAECVGPSPIAIVNEEVHTPAGKKKHVMPRELTVNEISAIVQQFATVAKKCVEVAGFDGIEVQASGGFLIDSFLKTSANQRTDQYGGGSLENRTRLLAEVFQAVTEAVGADKVGVKYSILGGYNDMYEENPLELSEQVAKVSQRFNLAYVHLARKDMWLASNWTAWRRPSDEANDVIASGLADAVSFGSLFIANPDLPERFAKDAPLNPVDPSTFYLGEAKGYTDHPTQSAWSIHWKE</sequence>
<evidence type="ECO:0000313" key="3">
    <source>
        <dbReference type="Proteomes" id="UP000481153"/>
    </source>
</evidence>
<keyword evidence="3" id="KW-1185">Reference proteome</keyword>
<dbReference type="Pfam" id="PF00724">
    <property type="entry name" value="Oxidored_FMN"/>
    <property type="match status" value="1"/>
</dbReference>
<protein>
    <recommendedName>
        <fullName evidence="1">NADH:flavin oxidoreductase/NADH oxidase N-terminal domain-containing protein</fullName>
    </recommendedName>
</protein>
<dbReference type="InterPro" id="IPR001155">
    <property type="entry name" value="OxRdtase_FMN_N"/>
</dbReference>
<dbReference type="EMBL" id="VJMJ01000072">
    <property type="protein sequence ID" value="KAF0738558.1"/>
    <property type="molecule type" value="Genomic_DNA"/>
</dbReference>
<proteinExistence type="predicted"/>
<dbReference type="SUPFAM" id="SSF51395">
    <property type="entry name" value="FMN-linked oxidoreductases"/>
    <property type="match status" value="1"/>
</dbReference>
<dbReference type="AlphaFoldDB" id="A0A6G0XEG6"/>
<name>A0A6G0XEG6_9STRA</name>